<dbReference type="Proteomes" id="UP000284296">
    <property type="component" value="Unassembled WGS sequence"/>
</dbReference>
<dbReference type="EMBL" id="QSKC01000001">
    <property type="protein sequence ID" value="RHE34632.1"/>
    <property type="molecule type" value="Genomic_DNA"/>
</dbReference>
<dbReference type="EMBL" id="QRUJ01000008">
    <property type="protein sequence ID" value="RGR54389.1"/>
    <property type="molecule type" value="Genomic_DNA"/>
</dbReference>
<dbReference type="CDD" id="cd07197">
    <property type="entry name" value="nitrilase"/>
    <property type="match status" value="1"/>
</dbReference>
<evidence type="ECO:0000313" key="3">
    <source>
        <dbReference type="EMBL" id="RGR54389.1"/>
    </source>
</evidence>
<dbReference type="PROSITE" id="PS50263">
    <property type="entry name" value="CN_HYDROLASE"/>
    <property type="match status" value="1"/>
</dbReference>
<reference evidence="6 7" key="1">
    <citation type="submission" date="2018-08" db="EMBL/GenBank/DDBJ databases">
        <title>A genome reference for cultivated species of the human gut microbiota.</title>
        <authorList>
            <person name="Zou Y."/>
            <person name="Xue W."/>
            <person name="Luo G."/>
        </authorList>
    </citation>
    <scope>NUCLEOTIDE SEQUENCE [LARGE SCALE GENOMIC DNA]</scope>
    <source>
        <strain evidence="4 7">AF18-16LB</strain>
        <strain evidence="3 6">AF25-15</strain>
        <strain evidence="5 8">AM29-10</strain>
    </source>
</reference>
<dbReference type="EMBL" id="QRXG01000005">
    <property type="protein sequence ID" value="RGT82704.1"/>
    <property type="molecule type" value="Genomic_DNA"/>
</dbReference>
<dbReference type="PANTHER" id="PTHR43674">
    <property type="entry name" value="NITRILASE C965.09-RELATED"/>
    <property type="match status" value="1"/>
</dbReference>
<dbReference type="RefSeq" id="WP_117996514.1">
    <property type="nucleotide sequence ID" value="NZ_QRUJ01000008.1"/>
</dbReference>
<dbReference type="InterPro" id="IPR036526">
    <property type="entry name" value="C-N_Hydrolase_sf"/>
</dbReference>
<protein>
    <submittedName>
        <fullName evidence="3">Carbon-nitrogen hydrolase family protein</fullName>
    </submittedName>
</protein>
<dbReference type="InterPro" id="IPR003010">
    <property type="entry name" value="C-N_Hydrolase"/>
</dbReference>
<dbReference type="Proteomes" id="UP000285290">
    <property type="component" value="Unassembled WGS sequence"/>
</dbReference>
<dbReference type="GO" id="GO:0016811">
    <property type="term" value="F:hydrolase activity, acting on carbon-nitrogen (but not peptide) bonds, in linear amides"/>
    <property type="evidence" value="ECO:0007669"/>
    <property type="project" value="TreeGrafter"/>
</dbReference>
<name>A0A395V2M6_9FIRM</name>
<feature type="domain" description="CN hydrolase" evidence="2">
    <location>
        <begin position="2"/>
        <end position="239"/>
    </location>
</feature>
<dbReference type="Pfam" id="PF00795">
    <property type="entry name" value="CN_hydrolase"/>
    <property type="match status" value="1"/>
</dbReference>
<organism evidence="3 6">
    <name type="scientific">Agathobacter rectalis</name>
    <dbReference type="NCBI Taxonomy" id="39491"/>
    <lineage>
        <taxon>Bacteria</taxon>
        <taxon>Bacillati</taxon>
        <taxon>Bacillota</taxon>
        <taxon>Clostridia</taxon>
        <taxon>Lachnospirales</taxon>
        <taxon>Lachnospiraceae</taxon>
        <taxon>Agathobacter</taxon>
    </lineage>
</organism>
<evidence type="ECO:0000313" key="4">
    <source>
        <dbReference type="EMBL" id="RGT82704.1"/>
    </source>
</evidence>
<keyword evidence="1 3" id="KW-0378">Hydrolase</keyword>
<dbReference type="SUPFAM" id="SSF56317">
    <property type="entry name" value="Carbon-nitrogen hydrolase"/>
    <property type="match status" value="1"/>
</dbReference>
<dbReference type="AlphaFoldDB" id="A0A395V2M6"/>
<dbReference type="Proteomes" id="UP000266066">
    <property type="component" value="Unassembled WGS sequence"/>
</dbReference>
<evidence type="ECO:0000313" key="7">
    <source>
        <dbReference type="Proteomes" id="UP000284296"/>
    </source>
</evidence>
<sequence length="280" mass="31627">MFKVAILQKRAINAQIDKNIETIIMAMEEASENHADILLLPECFITGYDLPMSYEKSISDDDIRIAKICKYAKKYKIGVVLTSFTKGNKRPQNSAFVINKSGDILMKYSKVHTCDFADERNVESGKEFKVCDFEGIKLGIMICYDREYPESARILMLKGAEVILVPNDCGSMQPRIRALSTRAYENMVAVAMANPNGGNAGCSCAFSPICWDRNGKCVDNTVLLADDKAEGILYAEFDMEAIREYRNREMLGNTFRKVEAYSQLLSKEIKKPFIRDGQNR</sequence>
<dbReference type="PANTHER" id="PTHR43674:SF16">
    <property type="entry name" value="CARBON-NITROGEN FAMILY, PUTATIVE (AFU_ORTHOLOGUE AFUA_5G02350)-RELATED"/>
    <property type="match status" value="1"/>
</dbReference>
<comment type="caution">
    <text evidence="3">The sequence shown here is derived from an EMBL/GenBank/DDBJ whole genome shotgun (WGS) entry which is preliminary data.</text>
</comment>
<evidence type="ECO:0000313" key="8">
    <source>
        <dbReference type="Proteomes" id="UP000285290"/>
    </source>
</evidence>
<evidence type="ECO:0000313" key="5">
    <source>
        <dbReference type="EMBL" id="RHE34632.1"/>
    </source>
</evidence>
<dbReference type="InterPro" id="IPR050345">
    <property type="entry name" value="Aliph_Amidase/BUP"/>
</dbReference>
<gene>
    <name evidence="5" type="ORF">DW753_00495</name>
    <name evidence="4" type="ORF">DWX06_04475</name>
    <name evidence="3" type="ORF">DWY38_09225</name>
</gene>
<evidence type="ECO:0000259" key="2">
    <source>
        <dbReference type="PROSITE" id="PS50263"/>
    </source>
</evidence>
<accession>A0A395V2M6</accession>
<evidence type="ECO:0000256" key="1">
    <source>
        <dbReference type="ARBA" id="ARBA00022801"/>
    </source>
</evidence>
<evidence type="ECO:0000313" key="6">
    <source>
        <dbReference type="Proteomes" id="UP000266066"/>
    </source>
</evidence>
<proteinExistence type="predicted"/>
<dbReference type="Gene3D" id="3.60.110.10">
    <property type="entry name" value="Carbon-nitrogen hydrolase"/>
    <property type="match status" value="1"/>
</dbReference>